<evidence type="ECO:0000313" key="2">
    <source>
        <dbReference type="WBParaSite" id="nRc.2.0.1.t36158-RA"/>
    </source>
</evidence>
<dbReference type="WBParaSite" id="nRc.2.0.1.t36158-RA">
    <property type="protein sequence ID" value="nRc.2.0.1.t36158-RA"/>
    <property type="gene ID" value="nRc.2.0.1.g36158"/>
</dbReference>
<dbReference type="AlphaFoldDB" id="A0A915KBK0"/>
<protein>
    <submittedName>
        <fullName evidence="2">Uncharacterized protein</fullName>
    </submittedName>
</protein>
<accession>A0A915KBK0</accession>
<evidence type="ECO:0000313" key="1">
    <source>
        <dbReference type="Proteomes" id="UP000887565"/>
    </source>
</evidence>
<keyword evidence="1" id="KW-1185">Reference proteome</keyword>
<name>A0A915KBK0_ROMCU</name>
<proteinExistence type="predicted"/>
<sequence length="97" mass="11501">MMYAAKARKPNTIDHLTSKEFKFVDVSKVVEYYDRTYSGIIFPVVSKMMIISDLEMNRHRKGFHYSRADLWYNADITWCCTRHVQTGASFVRKEQKL</sequence>
<reference evidence="2" key="1">
    <citation type="submission" date="2022-11" db="UniProtKB">
        <authorList>
            <consortium name="WormBaseParasite"/>
        </authorList>
    </citation>
    <scope>IDENTIFICATION</scope>
</reference>
<dbReference type="Proteomes" id="UP000887565">
    <property type="component" value="Unplaced"/>
</dbReference>
<organism evidence="1 2">
    <name type="scientific">Romanomermis culicivorax</name>
    <name type="common">Nematode worm</name>
    <dbReference type="NCBI Taxonomy" id="13658"/>
    <lineage>
        <taxon>Eukaryota</taxon>
        <taxon>Metazoa</taxon>
        <taxon>Ecdysozoa</taxon>
        <taxon>Nematoda</taxon>
        <taxon>Enoplea</taxon>
        <taxon>Dorylaimia</taxon>
        <taxon>Mermithida</taxon>
        <taxon>Mermithoidea</taxon>
        <taxon>Mermithidae</taxon>
        <taxon>Romanomermis</taxon>
    </lineage>
</organism>